<feature type="compositionally biased region" description="Acidic residues" evidence="1">
    <location>
        <begin position="40"/>
        <end position="72"/>
    </location>
</feature>
<keyword evidence="3" id="KW-1185">Reference proteome</keyword>
<sequence length="339" mass="37667">MCSGCSSKCREQHLSCSECSGSLDRCTRRETSTLWSRLCDDDDDDGDGGGGDGDGDDDDDDDDDDDPSEEAAQDGSGDLVTCAEEKVADYRGLIRSRVFDRVSQSRHLSSSDVRTLFHECFAAQPCTCKTDSEQNPMCTSCTPVLTIVQLLAKNPKPLIASLAERAVPGRVLSRNVYDRALLVRMLNERDLPSCPNGRSCKGMLLNPQNNPRPLPSLISPESYERFVSNRAETGQVQQIDPCRCILCLLFNQSAAVAQTFSPDSLHLDPHPSGPVYYFNVKLLPDVGVPEVCVDRYRDLLVNFQGSVGSWKPTFYYNWRDMLKVLQRDEYGKVTFLPLV</sequence>
<dbReference type="EMBL" id="REGW02000068">
    <property type="protein sequence ID" value="KAE8277973.1"/>
    <property type="molecule type" value="Genomic_DNA"/>
</dbReference>
<evidence type="ECO:0000313" key="2">
    <source>
        <dbReference type="EMBL" id="KAE8277973.1"/>
    </source>
</evidence>
<feature type="region of interest" description="Disordered" evidence="1">
    <location>
        <begin position="37"/>
        <end position="78"/>
    </location>
</feature>
<organism evidence="2 3">
    <name type="scientific">Larimichthys crocea</name>
    <name type="common">Large yellow croaker</name>
    <name type="synonym">Pseudosciaena crocea</name>
    <dbReference type="NCBI Taxonomy" id="215358"/>
    <lineage>
        <taxon>Eukaryota</taxon>
        <taxon>Metazoa</taxon>
        <taxon>Chordata</taxon>
        <taxon>Craniata</taxon>
        <taxon>Vertebrata</taxon>
        <taxon>Euteleostomi</taxon>
        <taxon>Actinopterygii</taxon>
        <taxon>Neopterygii</taxon>
        <taxon>Teleostei</taxon>
        <taxon>Neoteleostei</taxon>
        <taxon>Acanthomorphata</taxon>
        <taxon>Eupercaria</taxon>
        <taxon>Sciaenidae</taxon>
        <taxon>Larimichthys</taxon>
    </lineage>
</organism>
<proteinExistence type="predicted"/>
<accession>A0A6G0HFJ5</accession>
<protein>
    <submittedName>
        <fullName evidence="2">Uncharacterized protein</fullName>
    </submittedName>
</protein>
<gene>
    <name evidence="2" type="ORF">D5F01_LYC23970</name>
</gene>
<evidence type="ECO:0000313" key="3">
    <source>
        <dbReference type="Proteomes" id="UP000424527"/>
    </source>
</evidence>
<dbReference type="Proteomes" id="UP000424527">
    <property type="component" value="Unassembled WGS sequence"/>
</dbReference>
<dbReference type="AlphaFoldDB" id="A0A6G0HFJ5"/>
<reference evidence="2 3" key="1">
    <citation type="submission" date="2019-07" db="EMBL/GenBank/DDBJ databases">
        <title>Chromosome genome assembly for large yellow croaker.</title>
        <authorList>
            <person name="Xiao S."/>
        </authorList>
    </citation>
    <scope>NUCLEOTIDE SEQUENCE [LARGE SCALE GENOMIC DNA]</scope>
    <source>
        <strain evidence="2">JMULYC20181020</strain>
        <tissue evidence="2">Muscle</tissue>
    </source>
</reference>
<name>A0A6G0HFJ5_LARCR</name>
<evidence type="ECO:0000256" key="1">
    <source>
        <dbReference type="SAM" id="MobiDB-lite"/>
    </source>
</evidence>
<comment type="caution">
    <text evidence="2">The sequence shown here is derived from an EMBL/GenBank/DDBJ whole genome shotgun (WGS) entry which is preliminary data.</text>
</comment>